<protein>
    <submittedName>
        <fullName evidence="1">Uncharacterized protein</fullName>
    </submittedName>
</protein>
<name>A0AAV5P643_CELCE</name>
<evidence type="ECO:0000313" key="2">
    <source>
        <dbReference type="Proteomes" id="UP001165168"/>
    </source>
</evidence>
<dbReference type="EMBL" id="BSTG01000003">
    <property type="protein sequence ID" value="GLY57929.1"/>
    <property type="molecule type" value="Genomic_DNA"/>
</dbReference>
<accession>A0AAV5P643</accession>
<gene>
    <name evidence="1" type="ORF">Ccel01_25310</name>
</gene>
<dbReference type="Proteomes" id="UP001165168">
    <property type="component" value="Unassembled WGS sequence"/>
</dbReference>
<evidence type="ECO:0000313" key="1">
    <source>
        <dbReference type="EMBL" id="GLY57929.1"/>
    </source>
</evidence>
<proteinExistence type="predicted"/>
<sequence length="84" mass="9020">MSTGWGDPPSSTTGPGLYLAEPGLYLAEPGLDLARPVLYLGEPRLYLGEPRLYLGGAGAVPRRQDVRRASVSLTRAPVRRTALE</sequence>
<dbReference type="AlphaFoldDB" id="A0AAV5P643"/>
<comment type="caution">
    <text evidence="1">The sequence shown here is derived from an EMBL/GenBank/DDBJ whole genome shotgun (WGS) entry which is preliminary data.</text>
</comment>
<organism evidence="1 2">
    <name type="scientific">Cellulosimicrobium cellulans</name>
    <name type="common">Arthrobacter luteus</name>
    <dbReference type="NCBI Taxonomy" id="1710"/>
    <lineage>
        <taxon>Bacteria</taxon>
        <taxon>Bacillati</taxon>
        <taxon>Actinomycetota</taxon>
        <taxon>Actinomycetes</taxon>
        <taxon>Micrococcales</taxon>
        <taxon>Promicromonosporaceae</taxon>
        <taxon>Cellulosimicrobium</taxon>
    </lineage>
</organism>
<reference evidence="1" key="1">
    <citation type="submission" date="2023-03" db="EMBL/GenBank/DDBJ databases">
        <title>Cellulosimicrobium cellulans NBRC 103059.</title>
        <authorList>
            <person name="Ichikawa N."/>
            <person name="Sato H."/>
            <person name="Tonouchi N."/>
        </authorList>
    </citation>
    <scope>NUCLEOTIDE SEQUENCE</scope>
    <source>
        <strain evidence="1">NBRC 103059</strain>
    </source>
</reference>